<evidence type="ECO:0000313" key="11">
    <source>
        <dbReference type="Proteomes" id="UP001465755"/>
    </source>
</evidence>
<feature type="region of interest" description="Disordered" evidence="9">
    <location>
        <begin position="1"/>
        <end position="27"/>
    </location>
</feature>
<evidence type="ECO:0000256" key="6">
    <source>
        <dbReference type="ARBA" id="ARBA00049075"/>
    </source>
</evidence>
<dbReference type="PANTHER" id="PTHR14741:SF32">
    <property type="entry name" value="TRIMETHYLGUANOSINE SYNTHASE"/>
    <property type="match status" value="1"/>
</dbReference>
<feature type="compositionally biased region" description="Polar residues" evidence="9">
    <location>
        <begin position="737"/>
        <end position="759"/>
    </location>
</feature>
<dbReference type="PANTHER" id="PTHR14741">
    <property type="entry name" value="S-ADENOSYLMETHIONINE-DEPENDENT METHYLTRANSFERASE RELATED"/>
    <property type="match status" value="1"/>
</dbReference>
<dbReference type="GO" id="GO:0071164">
    <property type="term" value="F:RNA cap trimethylguanosine synthase activity"/>
    <property type="evidence" value="ECO:0007669"/>
    <property type="project" value="TreeGrafter"/>
</dbReference>
<keyword evidence="8" id="KW-0175">Coiled coil</keyword>
<feature type="region of interest" description="Disordered" evidence="9">
    <location>
        <begin position="678"/>
        <end position="770"/>
    </location>
</feature>
<sequence>MPSGRDARSSEYLSAGRRKGPKVASVGNGGKAALLTAAVAGTVGAGVCFLQRKKKLKSSSNQDIRPIEDPLPTLPEHPLQSLPLAFQQGLLCSVSHDALERHNIQSRSILTGLRQQAAKDTGRPRQLSYKAMRSQLSHALDASMVAYADKLDLQDHITSLTQQDQGHKKRLKEQRLRAKRQRAASHALLEAAADLLLEEQARSHANAEATQAAASGEVQTLLHRLSSARQDQRCSDAAHQQVQADLLHRLESSEERESQLNGRLRRKEAERLHALAHASTKDQAVQDLQALVEARMEGLYRQARSQEAARAAAAEAAADRLTLLQSRLEDMQATADRRQGDFSIQLRAQQAASACAAEAAAAQLADLQLRLEADQAAARRPAMAPGQGDAESAWEVPLTVTMPASHASEARSQKLSDGSRASSPAEPAERSLASESEVALADNTDAPSPLDWDDVPQLPPSAPLQEPQEVPEATQQEGGCSAAAAPSSFCSGSIPGCSDRHDGPANPAAAPPAPGKETKATTVPLQAQGPTLAASQASPDVDVVARPCGHVHDISLPMLPPGLSSTAPPPRAKEAAEVSMEPDHIQATDAVQAKSPAAGQSGASVPPGFDIIASHKHPGSCGEFIQASGRRWPRDSAVAVQSRYPPMVKQDPDAARPRPLLKPQALVPLQAHLRKLRVAAPSNVEPSGERKGEGDMVVNAVTPPQGSLPLQPSNGSLENQEGQMPVEDNQGRPPQRSLLSSPACTSRQGPTPTQLSPGAQSRGGGFSILRQPGLHEQGAATLDSQGHYLRWGSGYFQRLGTLWSRWAQGVAMDDHSWSTVTPESVALQQAEKLKGRRVVDGMAGCGGNIVAFARHAAMEEVVAVDLSQDRLAACLHNARVYGCHRKVETICGSFLEVAATLEADSIFMSPPWVAEGAVWDPEHPFNVNKDFPGINLGLTGLIEAAFQGLRTVSDGQGASKKRGKLGFFLPRSTLKSSIVQCCEEYLQHLVQRHGCTILSQS</sequence>
<dbReference type="GO" id="GO:0005634">
    <property type="term" value="C:nucleus"/>
    <property type="evidence" value="ECO:0007669"/>
    <property type="project" value="TreeGrafter"/>
</dbReference>
<reference evidence="10 11" key="1">
    <citation type="journal article" date="2024" name="Nat. Commun.">
        <title>Phylogenomics reveals the evolutionary origins of lichenization in chlorophyte algae.</title>
        <authorList>
            <person name="Puginier C."/>
            <person name="Libourel C."/>
            <person name="Otte J."/>
            <person name="Skaloud P."/>
            <person name="Haon M."/>
            <person name="Grisel S."/>
            <person name="Petersen M."/>
            <person name="Berrin J.G."/>
            <person name="Delaux P.M."/>
            <person name="Dal Grande F."/>
            <person name="Keller J."/>
        </authorList>
    </citation>
    <scope>NUCLEOTIDE SEQUENCE [LARGE SCALE GENOMIC DNA]</scope>
    <source>
        <strain evidence="10 11">SAG 2036</strain>
    </source>
</reference>
<evidence type="ECO:0000256" key="9">
    <source>
        <dbReference type="SAM" id="MobiDB-lite"/>
    </source>
</evidence>
<evidence type="ECO:0000256" key="3">
    <source>
        <dbReference type="ARBA" id="ARBA00047418"/>
    </source>
</evidence>
<comment type="catalytic activity">
    <reaction evidence="6">
        <text>a 5'-end (N(7)-methyl 5'-triphosphoguanosine)-ribonucleoside in snRNA + S-adenosyl-L-methionine = a 5'-end (N(2),N(7)-dimethyl 5'-triphosphoguanosine)-ribonucleoside in snRNA + S-adenosyl-L-homocysteine + H(+)</text>
        <dbReference type="Rhea" id="RHEA:78471"/>
        <dbReference type="Rhea" id="RHEA-COMP:19085"/>
        <dbReference type="Rhea" id="RHEA-COMP:19087"/>
        <dbReference type="ChEBI" id="CHEBI:15378"/>
        <dbReference type="ChEBI" id="CHEBI:57856"/>
        <dbReference type="ChEBI" id="CHEBI:59789"/>
        <dbReference type="ChEBI" id="CHEBI:156461"/>
        <dbReference type="ChEBI" id="CHEBI:172880"/>
    </reaction>
    <physiologicalReaction direction="left-to-right" evidence="6">
        <dbReference type="Rhea" id="RHEA:78472"/>
    </physiologicalReaction>
</comment>
<dbReference type="Gene3D" id="3.40.50.150">
    <property type="entry name" value="Vaccinia Virus protein VP39"/>
    <property type="match status" value="1"/>
</dbReference>
<feature type="region of interest" description="Disordered" evidence="9">
    <location>
        <begin position="405"/>
        <end position="522"/>
    </location>
</feature>
<comment type="catalytic activity">
    <reaction evidence="3">
        <text>a 5'-end (N(2),N(7)-dimethyl 5'-triphosphoguanosine)-ribonucleoside in snoRNA + S-adenosyl-L-methionine = a 5'-end (N(2),N(2),N(7)-trimethyl 5'-triphosphoguanosine)-ribonucleoside in snoRNA + S-adenosyl-L-homocysteine + H(+)</text>
        <dbReference type="Rhea" id="RHEA:78507"/>
        <dbReference type="Rhea" id="RHEA-COMP:19088"/>
        <dbReference type="Rhea" id="RHEA-COMP:19090"/>
        <dbReference type="ChEBI" id="CHEBI:15378"/>
        <dbReference type="ChEBI" id="CHEBI:57856"/>
        <dbReference type="ChEBI" id="CHEBI:59789"/>
        <dbReference type="ChEBI" id="CHEBI:167623"/>
        <dbReference type="ChEBI" id="CHEBI:172880"/>
    </reaction>
    <physiologicalReaction direction="left-to-right" evidence="3">
        <dbReference type="Rhea" id="RHEA:78508"/>
    </physiologicalReaction>
</comment>
<proteinExistence type="inferred from homology"/>
<dbReference type="Pfam" id="PF09445">
    <property type="entry name" value="Methyltransf_15"/>
    <property type="match status" value="1"/>
</dbReference>
<dbReference type="Proteomes" id="UP001465755">
    <property type="component" value="Unassembled WGS sequence"/>
</dbReference>
<feature type="compositionally biased region" description="Low complexity" evidence="9">
    <location>
        <begin position="478"/>
        <end position="493"/>
    </location>
</feature>
<dbReference type="AlphaFoldDB" id="A0AAW1PHD5"/>
<comment type="catalytic activity">
    <reaction evidence="4">
        <text>a 5'-end (N(7)-methyl 5'-triphosphoguanosine)-ribonucleoside in snoRNA + S-adenosyl-L-methionine = a 5'-end (N(2),N(7)-dimethyl 5'-triphosphoguanosine)-ribonucleoside in snoRNA + S-adenosyl-L-homocysteine + H(+)</text>
        <dbReference type="Rhea" id="RHEA:78475"/>
        <dbReference type="Rhea" id="RHEA-COMP:19086"/>
        <dbReference type="Rhea" id="RHEA-COMP:19088"/>
        <dbReference type="ChEBI" id="CHEBI:15378"/>
        <dbReference type="ChEBI" id="CHEBI:57856"/>
        <dbReference type="ChEBI" id="CHEBI:59789"/>
        <dbReference type="ChEBI" id="CHEBI:156461"/>
        <dbReference type="ChEBI" id="CHEBI:172880"/>
    </reaction>
    <physiologicalReaction direction="left-to-right" evidence="4">
        <dbReference type="Rhea" id="RHEA:78476"/>
    </physiologicalReaction>
</comment>
<evidence type="ECO:0000256" key="4">
    <source>
        <dbReference type="ARBA" id="ARBA00048740"/>
    </source>
</evidence>
<protein>
    <recommendedName>
        <fullName evidence="1">Trimethylguanosine synthase</fullName>
    </recommendedName>
    <alternativeName>
        <fullName evidence="7">Cap-specific guanine-N(2) methyltransferase</fullName>
    </alternativeName>
</protein>
<comment type="caution">
    <text evidence="10">The sequence shown here is derived from an EMBL/GenBank/DDBJ whole genome shotgun (WGS) entry which is preliminary data.</text>
</comment>
<dbReference type="EMBL" id="JALJOQ010000025">
    <property type="protein sequence ID" value="KAK9808247.1"/>
    <property type="molecule type" value="Genomic_DNA"/>
</dbReference>
<feature type="coiled-coil region" evidence="8">
    <location>
        <begin position="314"/>
        <end position="377"/>
    </location>
</feature>
<accession>A0AAW1PHD5</accession>
<organism evidence="10 11">
    <name type="scientific">Symbiochloris irregularis</name>
    <dbReference type="NCBI Taxonomy" id="706552"/>
    <lineage>
        <taxon>Eukaryota</taxon>
        <taxon>Viridiplantae</taxon>
        <taxon>Chlorophyta</taxon>
        <taxon>core chlorophytes</taxon>
        <taxon>Trebouxiophyceae</taxon>
        <taxon>Trebouxiales</taxon>
        <taxon>Trebouxiaceae</taxon>
        <taxon>Symbiochloris</taxon>
    </lineage>
</organism>
<evidence type="ECO:0000313" key="10">
    <source>
        <dbReference type="EMBL" id="KAK9808247.1"/>
    </source>
</evidence>
<dbReference type="InterPro" id="IPR019012">
    <property type="entry name" value="RNA_cap_Gua-N2-MeTrfase"/>
</dbReference>
<gene>
    <name evidence="10" type="ORF">WJX73_003469</name>
</gene>
<feature type="compositionally biased region" description="Polar residues" evidence="9">
    <location>
        <begin position="702"/>
        <end position="722"/>
    </location>
</feature>
<evidence type="ECO:0000256" key="7">
    <source>
        <dbReference type="ARBA" id="ARBA00049790"/>
    </source>
</evidence>
<dbReference type="InterPro" id="IPR029063">
    <property type="entry name" value="SAM-dependent_MTases_sf"/>
</dbReference>
<keyword evidence="11" id="KW-1185">Reference proteome</keyword>
<evidence type="ECO:0000256" key="2">
    <source>
        <dbReference type="ARBA" id="ARBA00025783"/>
    </source>
</evidence>
<dbReference type="SUPFAM" id="SSF53335">
    <property type="entry name" value="S-adenosyl-L-methionine-dependent methyltransferases"/>
    <property type="match status" value="1"/>
</dbReference>
<comment type="catalytic activity">
    <reaction evidence="5">
        <text>a 5'-end (N(2),N(7)-dimethyl 5'-triphosphoguanosine)-ribonucleoside in snRNA + S-adenosyl-L-methionine = a 5'-end (N(2),N(2),N(7)-trimethyl 5'-triphosphoguanosine)-ribonucleoside in snRNA + S-adenosyl-L-homocysteine + H(+)</text>
        <dbReference type="Rhea" id="RHEA:78479"/>
        <dbReference type="Rhea" id="RHEA-COMP:19087"/>
        <dbReference type="Rhea" id="RHEA-COMP:19089"/>
        <dbReference type="ChEBI" id="CHEBI:15378"/>
        <dbReference type="ChEBI" id="CHEBI:57856"/>
        <dbReference type="ChEBI" id="CHEBI:59789"/>
        <dbReference type="ChEBI" id="CHEBI:167623"/>
        <dbReference type="ChEBI" id="CHEBI:172880"/>
    </reaction>
    <physiologicalReaction direction="left-to-right" evidence="5">
        <dbReference type="Rhea" id="RHEA:78480"/>
    </physiologicalReaction>
</comment>
<evidence type="ECO:0000256" key="8">
    <source>
        <dbReference type="SAM" id="Coils"/>
    </source>
</evidence>
<comment type="similarity">
    <text evidence="2">Belongs to the methyltransferase superfamily. Trimethylguanosine synthase family.</text>
</comment>
<evidence type="ECO:0000256" key="5">
    <source>
        <dbReference type="ARBA" id="ARBA00048763"/>
    </source>
</evidence>
<evidence type="ECO:0000256" key="1">
    <source>
        <dbReference type="ARBA" id="ARBA00018517"/>
    </source>
</evidence>
<feature type="region of interest" description="Disordered" evidence="9">
    <location>
        <begin position="556"/>
        <end position="575"/>
    </location>
</feature>
<name>A0AAW1PHD5_9CHLO</name>